<name>A0ABW4LHV7_9MICO</name>
<gene>
    <name evidence="2" type="ORF">ACFSBI_09335</name>
</gene>
<keyword evidence="1" id="KW-0472">Membrane</keyword>
<keyword evidence="1" id="KW-0812">Transmembrane</keyword>
<dbReference type="InterPro" id="IPR009937">
    <property type="entry name" value="Phage_holin_3_6"/>
</dbReference>
<evidence type="ECO:0000313" key="2">
    <source>
        <dbReference type="EMBL" id="MFD1721751.1"/>
    </source>
</evidence>
<comment type="caution">
    <text evidence="2">The sequence shown here is derived from an EMBL/GenBank/DDBJ whole genome shotgun (WGS) entry which is preliminary data.</text>
</comment>
<feature type="transmembrane region" description="Helical" evidence="1">
    <location>
        <begin position="45"/>
        <end position="70"/>
    </location>
</feature>
<organism evidence="2 3">
    <name type="scientific">Amnibacterium endophyticum</name>
    <dbReference type="NCBI Taxonomy" id="2109337"/>
    <lineage>
        <taxon>Bacteria</taxon>
        <taxon>Bacillati</taxon>
        <taxon>Actinomycetota</taxon>
        <taxon>Actinomycetes</taxon>
        <taxon>Micrococcales</taxon>
        <taxon>Microbacteriaceae</taxon>
        <taxon>Amnibacterium</taxon>
    </lineage>
</organism>
<sequence length="128" mass="12677">MSDERGDGDGLSELAEQVGHDVSSLVDKEVATAKTELTETAKQGAVGAGLVGGAAVSGLMALLFGSIAVWRGLGNRIGFGKSAALVAALYGAGAVALSSGGAERITHLTGAPRTGRSLHDLSSAARSD</sequence>
<evidence type="ECO:0000256" key="1">
    <source>
        <dbReference type="SAM" id="Phobius"/>
    </source>
</evidence>
<dbReference type="RefSeq" id="WP_377934259.1">
    <property type="nucleotide sequence ID" value="NZ_JBHUEA010000012.1"/>
</dbReference>
<protein>
    <submittedName>
        <fullName evidence="2">Phage holin family protein</fullName>
    </submittedName>
</protein>
<dbReference type="EMBL" id="JBHUEA010000012">
    <property type="protein sequence ID" value="MFD1721751.1"/>
    <property type="molecule type" value="Genomic_DNA"/>
</dbReference>
<feature type="transmembrane region" description="Helical" evidence="1">
    <location>
        <begin position="82"/>
        <end position="102"/>
    </location>
</feature>
<dbReference type="Proteomes" id="UP001597347">
    <property type="component" value="Unassembled WGS sequence"/>
</dbReference>
<reference evidence="3" key="1">
    <citation type="journal article" date="2019" name="Int. J. Syst. Evol. Microbiol.">
        <title>The Global Catalogue of Microorganisms (GCM) 10K type strain sequencing project: providing services to taxonomists for standard genome sequencing and annotation.</title>
        <authorList>
            <consortium name="The Broad Institute Genomics Platform"/>
            <consortium name="The Broad Institute Genome Sequencing Center for Infectious Disease"/>
            <person name="Wu L."/>
            <person name="Ma J."/>
        </authorList>
    </citation>
    <scope>NUCLEOTIDE SEQUENCE [LARGE SCALE GENOMIC DNA]</scope>
    <source>
        <strain evidence="3">CGMCC 1.12471</strain>
    </source>
</reference>
<keyword evidence="1" id="KW-1133">Transmembrane helix</keyword>
<proteinExistence type="predicted"/>
<keyword evidence="3" id="KW-1185">Reference proteome</keyword>
<evidence type="ECO:0000313" key="3">
    <source>
        <dbReference type="Proteomes" id="UP001597347"/>
    </source>
</evidence>
<accession>A0ABW4LHV7</accession>
<dbReference type="Pfam" id="PF07332">
    <property type="entry name" value="Phage_holin_3_6"/>
    <property type="match status" value="1"/>
</dbReference>